<dbReference type="CDD" id="cd02136">
    <property type="entry name" value="PnbA_NfnB-like"/>
    <property type="match status" value="1"/>
</dbReference>
<gene>
    <name evidence="7" type="ORF">HCU74_14945</name>
</gene>
<dbReference type="Pfam" id="PF00881">
    <property type="entry name" value="Nitroreductase"/>
    <property type="match status" value="1"/>
</dbReference>
<comment type="cofactor">
    <cofactor evidence="1">
        <name>FMN</name>
        <dbReference type="ChEBI" id="CHEBI:58210"/>
    </cofactor>
</comment>
<sequence>MKVSQVMQMRSSVRGFIDKPVPDEILRRIFENAQQSPSNCNTQPWKVYVFSGQKKDELSKRLVAGVLSGKPASPDFDWSVQYQGDHRERQFGAAAVLYGALGIDRKDKQARAEAMLRNWQFFGAPHVAFFTMEKYLGVMGAVDLGVYAQSLSLLLEENGISSCMQGALGQFPGPVRAMTGMLESEGVLFGMSFGYEDTEAPANAAKTDRAELNDSVHFLV</sequence>
<accession>A0ABX1GJY0</accession>
<protein>
    <submittedName>
        <fullName evidence="7">Nitroreductase</fullName>
    </submittedName>
</protein>
<comment type="caution">
    <text evidence="7">The sequence shown here is derived from an EMBL/GenBank/DDBJ whole genome shotgun (WGS) entry which is preliminary data.</text>
</comment>
<evidence type="ECO:0000256" key="1">
    <source>
        <dbReference type="ARBA" id="ARBA00001917"/>
    </source>
</evidence>
<dbReference type="Gene3D" id="3.40.109.10">
    <property type="entry name" value="NADH Oxidase"/>
    <property type="match status" value="1"/>
</dbReference>
<evidence type="ECO:0000313" key="7">
    <source>
        <dbReference type="EMBL" id="NKI18708.1"/>
    </source>
</evidence>
<dbReference type="InterPro" id="IPR000415">
    <property type="entry name" value="Nitroreductase-like"/>
</dbReference>
<organism evidence="7 8">
    <name type="scientific">Spongiibacter thalassae</name>
    <dbReference type="NCBI Taxonomy" id="2721624"/>
    <lineage>
        <taxon>Bacteria</taxon>
        <taxon>Pseudomonadati</taxon>
        <taxon>Pseudomonadota</taxon>
        <taxon>Gammaproteobacteria</taxon>
        <taxon>Cellvibrionales</taxon>
        <taxon>Spongiibacteraceae</taxon>
        <taxon>Spongiibacter</taxon>
    </lineage>
</organism>
<dbReference type="InterPro" id="IPR029479">
    <property type="entry name" value="Nitroreductase"/>
</dbReference>
<keyword evidence="8" id="KW-1185">Reference proteome</keyword>
<keyword evidence="4" id="KW-0288">FMN</keyword>
<proteinExistence type="inferred from homology"/>
<dbReference type="RefSeq" id="WP_168451219.1">
    <property type="nucleotide sequence ID" value="NZ_JAAWWK010000005.1"/>
</dbReference>
<keyword evidence="5" id="KW-0560">Oxidoreductase</keyword>
<dbReference type="PANTHER" id="PTHR43673:SF2">
    <property type="entry name" value="NITROREDUCTASE"/>
    <property type="match status" value="1"/>
</dbReference>
<evidence type="ECO:0000256" key="4">
    <source>
        <dbReference type="ARBA" id="ARBA00022643"/>
    </source>
</evidence>
<dbReference type="Proteomes" id="UP000765845">
    <property type="component" value="Unassembled WGS sequence"/>
</dbReference>
<dbReference type="EMBL" id="JAAWWK010000005">
    <property type="protein sequence ID" value="NKI18708.1"/>
    <property type="molecule type" value="Genomic_DNA"/>
</dbReference>
<evidence type="ECO:0000256" key="3">
    <source>
        <dbReference type="ARBA" id="ARBA00022630"/>
    </source>
</evidence>
<reference evidence="7 8" key="1">
    <citation type="submission" date="2020-04" db="EMBL/GenBank/DDBJ databases">
        <authorList>
            <person name="Yoon J."/>
        </authorList>
    </citation>
    <scope>NUCLEOTIDE SEQUENCE [LARGE SCALE GENOMIC DNA]</scope>
    <source>
        <strain evidence="7 8">KMU-166</strain>
    </source>
</reference>
<dbReference type="PANTHER" id="PTHR43673">
    <property type="entry name" value="NAD(P)H NITROREDUCTASE YDGI-RELATED"/>
    <property type="match status" value="1"/>
</dbReference>
<feature type="domain" description="Nitroreductase" evidence="6">
    <location>
        <begin position="9"/>
        <end position="195"/>
    </location>
</feature>
<comment type="similarity">
    <text evidence="2">Belongs to the nitroreductase family.</text>
</comment>
<evidence type="ECO:0000259" key="6">
    <source>
        <dbReference type="Pfam" id="PF00881"/>
    </source>
</evidence>
<name>A0ABX1GJY0_9GAMM</name>
<evidence type="ECO:0000313" key="8">
    <source>
        <dbReference type="Proteomes" id="UP000765845"/>
    </source>
</evidence>
<keyword evidence="3" id="KW-0285">Flavoprotein</keyword>
<evidence type="ECO:0000256" key="2">
    <source>
        <dbReference type="ARBA" id="ARBA00007118"/>
    </source>
</evidence>
<dbReference type="SUPFAM" id="SSF55469">
    <property type="entry name" value="FMN-dependent nitroreductase-like"/>
    <property type="match status" value="1"/>
</dbReference>
<evidence type="ECO:0000256" key="5">
    <source>
        <dbReference type="ARBA" id="ARBA00023002"/>
    </source>
</evidence>